<protein>
    <recommendedName>
        <fullName evidence="4">Mid2-like cell wall stress sensor domain protein</fullName>
    </recommendedName>
</protein>
<accession>A0ABX3IGC7</accession>
<proteinExistence type="predicted"/>
<sequence length="66" mass="7576">MKFVSNIFFVLSIGLFIISAVFFEISLRYMRRQNEKKKKESANLGIKFLVFGGIVFVISGIFAFFA</sequence>
<keyword evidence="1" id="KW-1133">Transmembrane helix</keyword>
<gene>
    <name evidence="2" type="ORF">XJ44_06220</name>
</gene>
<feature type="transmembrane region" description="Helical" evidence="1">
    <location>
        <begin position="6"/>
        <end position="27"/>
    </location>
</feature>
<name>A0ABX3IGC7_9BACT</name>
<reference evidence="2 3" key="1">
    <citation type="submission" date="2015-06" db="EMBL/GenBank/DDBJ databases">
        <title>Genome sequencing of Thermotogales isolates from hydrothermal vents.</title>
        <authorList>
            <person name="Haverkamp T.H."/>
            <person name="Kublanov I.V."/>
            <person name="Nesbo C.L."/>
        </authorList>
    </citation>
    <scope>NUCLEOTIDE SEQUENCE [LARGE SCALE GENOMIC DNA]</scope>
    <source>
        <strain evidence="3">ik275mar</strain>
    </source>
</reference>
<keyword evidence="1" id="KW-0812">Transmembrane</keyword>
<keyword evidence="1" id="KW-0472">Membrane</keyword>
<dbReference type="Proteomes" id="UP000242616">
    <property type="component" value="Unassembled WGS sequence"/>
</dbReference>
<comment type="caution">
    <text evidence="2">The sequence shown here is derived from an EMBL/GenBank/DDBJ whole genome shotgun (WGS) entry which is preliminary data.</text>
</comment>
<evidence type="ECO:0000313" key="3">
    <source>
        <dbReference type="Proteomes" id="UP000242616"/>
    </source>
</evidence>
<evidence type="ECO:0000256" key="1">
    <source>
        <dbReference type="SAM" id="Phobius"/>
    </source>
</evidence>
<evidence type="ECO:0000313" key="2">
    <source>
        <dbReference type="EMBL" id="ONN26886.1"/>
    </source>
</evidence>
<dbReference type="EMBL" id="LBFC01000021">
    <property type="protein sequence ID" value="ONN26886.1"/>
    <property type="molecule type" value="Genomic_DNA"/>
</dbReference>
<organism evidence="2 3">
    <name type="scientific">Thermosipho affectus</name>
    <dbReference type="NCBI Taxonomy" id="660294"/>
    <lineage>
        <taxon>Bacteria</taxon>
        <taxon>Thermotogati</taxon>
        <taxon>Thermotogota</taxon>
        <taxon>Thermotogae</taxon>
        <taxon>Thermotogales</taxon>
        <taxon>Fervidobacteriaceae</taxon>
        <taxon>Thermosipho</taxon>
    </lineage>
</organism>
<keyword evidence="3" id="KW-1185">Reference proteome</keyword>
<dbReference type="RefSeq" id="WP_075666133.1">
    <property type="nucleotide sequence ID" value="NZ_LBFC01000021.1"/>
</dbReference>
<feature type="transmembrane region" description="Helical" evidence="1">
    <location>
        <begin position="48"/>
        <end position="65"/>
    </location>
</feature>
<evidence type="ECO:0008006" key="4">
    <source>
        <dbReference type="Google" id="ProtNLM"/>
    </source>
</evidence>